<dbReference type="InterPro" id="IPR038444">
    <property type="entry name" value="DUF465_sf"/>
</dbReference>
<feature type="region of interest" description="Disordered" evidence="1">
    <location>
        <begin position="1"/>
        <end position="29"/>
    </location>
</feature>
<dbReference type="OrthoDB" id="7362854at2"/>
<keyword evidence="3" id="KW-1185">Reference proteome</keyword>
<dbReference type="InterPro" id="IPR007420">
    <property type="entry name" value="DUF465"/>
</dbReference>
<sequence length="56" mass="6307">MNLSSHIAELKRKHHSLSEKVEAAQRAPGTSTLEIAELKKQKLRLKEEIEKLSVTA</sequence>
<dbReference type="Pfam" id="PF04325">
    <property type="entry name" value="DUF465"/>
    <property type="match status" value="1"/>
</dbReference>
<reference evidence="3" key="1">
    <citation type="submission" date="2016-10" db="EMBL/GenBank/DDBJ databases">
        <authorList>
            <person name="Varghese N."/>
            <person name="Submissions S."/>
        </authorList>
    </citation>
    <scope>NUCLEOTIDE SEQUENCE [LARGE SCALE GENOMIC DNA]</scope>
    <source>
        <strain evidence="3">DSM 28463</strain>
    </source>
</reference>
<evidence type="ECO:0000313" key="3">
    <source>
        <dbReference type="Proteomes" id="UP000198599"/>
    </source>
</evidence>
<organism evidence="2 3">
    <name type="scientific">Roseovarius lutimaris</name>
    <dbReference type="NCBI Taxonomy" id="1005928"/>
    <lineage>
        <taxon>Bacteria</taxon>
        <taxon>Pseudomonadati</taxon>
        <taxon>Pseudomonadota</taxon>
        <taxon>Alphaproteobacteria</taxon>
        <taxon>Rhodobacterales</taxon>
        <taxon>Roseobacteraceae</taxon>
        <taxon>Roseovarius</taxon>
    </lineage>
</organism>
<dbReference type="STRING" id="1005928.SAMN04487859_10443"/>
<dbReference type="Gene3D" id="6.10.280.50">
    <property type="match status" value="1"/>
</dbReference>
<dbReference type="Proteomes" id="UP000198599">
    <property type="component" value="Unassembled WGS sequence"/>
</dbReference>
<dbReference type="RefSeq" id="WP_092835516.1">
    <property type="nucleotide sequence ID" value="NZ_FOVP01000004.1"/>
</dbReference>
<proteinExistence type="predicted"/>
<evidence type="ECO:0008006" key="4">
    <source>
        <dbReference type="Google" id="ProtNLM"/>
    </source>
</evidence>
<dbReference type="AlphaFoldDB" id="A0A1I4ZQS9"/>
<gene>
    <name evidence="2" type="ORF">SAMN04487859_10443</name>
</gene>
<evidence type="ECO:0000313" key="2">
    <source>
        <dbReference type="EMBL" id="SFN52621.1"/>
    </source>
</evidence>
<protein>
    <recommendedName>
        <fullName evidence="4">DUF465 domain-containing protein</fullName>
    </recommendedName>
</protein>
<name>A0A1I4ZQS9_9RHOB</name>
<dbReference type="EMBL" id="FOVP01000004">
    <property type="protein sequence ID" value="SFN52621.1"/>
    <property type="molecule type" value="Genomic_DNA"/>
</dbReference>
<accession>A0A1I4ZQS9</accession>
<evidence type="ECO:0000256" key="1">
    <source>
        <dbReference type="SAM" id="MobiDB-lite"/>
    </source>
</evidence>